<dbReference type="GO" id="GO:0005737">
    <property type="term" value="C:cytoplasm"/>
    <property type="evidence" value="ECO:0007669"/>
    <property type="project" value="UniProtKB-SubCell"/>
</dbReference>
<dbReference type="GO" id="GO:0003723">
    <property type="term" value="F:RNA binding"/>
    <property type="evidence" value="ECO:0007669"/>
    <property type="project" value="UniProtKB-UniRule"/>
</dbReference>
<dbReference type="GO" id="GO:0003677">
    <property type="term" value="F:DNA binding"/>
    <property type="evidence" value="ECO:0007669"/>
    <property type="project" value="UniProtKB-KW"/>
</dbReference>
<dbReference type="AlphaFoldDB" id="A0A5E4QCI1"/>
<dbReference type="Proteomes" id="UP000324832">
    <property type="component" value="Unassembled WGS sequence"/>
</dbReference>
<dbReference type="EMBL" id="FZQP02002081">
    <property type="protein sequence ID" value="VVC94654.1"/>
    <property type="molecule type" value="Genomic_DNA"/>
</dbReference>
<accession>A0A5E4QCI1</accession>
<keyword evidence="1" id="KW-0539">Nucleus</keyword>
<organism evidence="2 3">
    <name type="scientific">Leptidea sinapis</name>
    <dbReference type="NCBI Taxonomy" id="189913"/>
    <lineage>
        <taxon>Eukaryota</taxon>
        <taxon>Metazoa</taxon>
        <taxon>Ecdysozoa</taxon>
        <taxon>Arthropoda</taxon>
        <taxon>Hexapoda</taxon>
        <taxon>Insecta</taxon>
        <taxon>Pterygota</taxon>
        <taxon>Neoptera</taxon>
        <taxon>Endopterygota</taxon>
        <taxon>Lepidoptera</taxon>
        <taxon>Glossata</taxon>
        <taxon>Ditrysia</taxon>
        <taxon>Papilionoidea</taxon>
        <taxon>Pieridae</taxon>
        <taxon>Dismorphiinae</taxon>
        <taxon>Leptidea</taxon>
    </lineage>
</organism>
<dbReference type="PANTHER" id="PTHR15341:SF3">
    <property type="entry name" value="NUCLEAR NUCLEIC ACID-BINDING PROTEIN C1D"/>
    <property type="match status" value="1"/>
</dbReference>
<gene>
    <name evidence="2" type="ORF">LSINAPIS_LOCUS6557</name>
</gene>
<keyword evidence="1" id="KW-0238">DNA-binding</keyword>
<proteinExistence type="inferred from homology"/>
<reference evidence="2 3" key="1">
    <citation type="submission" date="2017-07" db="EMBL/GenBank/DDBJ databases">
        <authorList>
            <person name="Talla V."/>
            <person name="Backstrom N."/>
        </authorList>
    </citation>
    <scope>NUCLEOTIDE SEQUENCE [LARGE SCALE GENOMIC DNA]</scope>
</reference>
<dbReference type="PANTHER" id="PTHR15341">
    <property type="entry name" value="SUN-COR STEROID HORMONE RECEPTOR CO-REPRESSOR"/>
    <property type="match status" value="1"/>
</dbReference>
<comment type="subunit">
    <text evidence="1">Monomer and homodimer.</text>
</comment>
<comment type="function">
    <text evidence="1">Plays a role in the recruitment of the exosome to pre-rRNA to mediate the 3'-5' end processing of the 5.8S rRNA.</text>
</comment>
<comment type="similarity">
    <text evidence="1">Belongs to the C1D family.</text>
</comment>
<dbReference type="GO" id="GO:0005730">
    <property type="term" value="C:nucleolus"/>
    <property type="evidence" value="ECO:0007669"/>
    <property type="project" value="UniProtKB-SubCell"/>
</dbReference>
<evidence type="ECO:0000256" key="1">
    <source>
        <dbReference type="RuleBase" id="RU368003"/>
    </source>
</evidence>
<evidence type="ECO:0000313" key="3">
    <source>
        <dbReference type="Proteomes" id="UP000324832"/>
    </source>
</evidence>
<evidence type="ECO:0000313" key="2">
    <source>
        <dbReference type="EMBL" id="VVC94654.1"/>
    </source>
</evidence>
<sequence>MMAAGRESSLEKERSQNVVIKLLPLREPEIFEQLSLPAKIELELFFLFTYNALHWINLRIKGIDPATHPIKHEMDRIKAVMLEWQELRDRDKRPKLDLAAAKRFINSGLQHPHKTVEMPLNKKIKFSED</sequence>
<keyword evidence="1" id="KW-0698">rRNA processing</keyword>
<name>A0A5E4QCI1_9NEOP</name>
<dbReference type="GO" id="GO:0000460">
    <property type="term" value="P:maturation of 5.8S rRNA"/>
    <property type="evidence" value="ECO:0007669"/>
    <property type="project" value="TreeGrafter"/>
</dbReference>
<keyword evidence="1" id="KW-0694">RNA-binding</keyword>
<keyword evidence="1" id="KW-0963">Cytoplasm</keyword>
<dbReference type="GO" id="GO:0010468">
    <property type="term" value="P:regulation of gene expression"/>
    <property type="evidence" value="ECO:0007669"/>
    <property type="project" value="TreeGrafter"/>
</dbReference>
<dbReference type="InterPro" id="IPR011082">
    <property type="entry name" value="Exosome-assoc_fac/DNA_repair"/>
</dbReference>
<keyword evidence="3" id="KW-1185">Reference proteome</keyword>
<dbReference type="GO" id="GO:0000178">
    <property type="term" value="C:exosome (RNase complex)"/>
    <property type="evidence" value="ECO:0007669"/>
    <property type="project" value="TreeGrafter"/>
</dbReference>
<protein>
    <recommendedName>
        <fullName evidence="1">Nuclear nucleic acid-binding protein C1D</fullName>
    </recommendedName>
</protein>
<comment type="subcellular location">
    <subcellularLocation>
        <location evidence="1">Cytoplasm</location>
    </subcellularLocation>
    <subcellularLocation>
        <location evidence="1">Nucleus</location>
        <location evidence="1">Nucleolus</location>
    </subcellularLocation>
    <subcellularLocation>
        <location evidence="1">Nucleus</location>
    </subcellularLocation>
</comment>